<gene>
    <name evidence="1" type="ORF">HPLM_LOCUS18156</name>
</gene>
<evidence type="ECO:0000313" key="1">
    <source>
        <dbReference type="EMBL" id="VDO69316.1"/>
    </source>
</evidence>
<proteinExistence type="predicted"/>
<keyword evidence="2" id="KW-1185">Reference proteome</keyword>
<evidence type="ECO:0000313" key="2">
    <source>
        <dbReference type="Proteomes" id="UP000268014"/>
    </source>
</evidence>
<reference evidence="3" key="1">
    <citation type="submission" date="2017-02" db="UniProtKB">
        <authorList>
            <consortium name="WormBaseParasite"/>
        </authorList>
    </citation>
    <scope>IDENTIFICATION</scope>
</reference>
<reference evidence="1 2" key="2">
    <citation type="submission" date="2018-11" db="EMBL/GenBank/DDBJ databases">
        <authorList>
            <consortium name="Pathogen Informatics"/>
        </authorList>
    </citation>
    <scope>NUCLEOTIDE SEQUENCE [LARGE SCALE GENOMIC DNA]</scope>
    <source>
        <strain evidence="1 2">MHpl1</strain>
    </source>
</reference>
<organism evidence="3">
    <name type="scientific">Haemonchus placei</name>
    <name type="common">Barber's pole worm</name>
    <dbReference type="NCBI Taxonomy" id="6290"/>
    <lineage>
        <taxon>Eukaryota</taxon>
        <taxon>Metazoa</taxon>
        <taxon>Ecdysozoa</taxon>
        <taxon>Nematoda</taxon>
        <taxon>Chromadorea</taxon>
        <taxon>Rhabditida</taxon>
        <taxon>Rhabditina</taxon>
        <taxon>Rhabditomorpha</taxon>
        <taxon>Strongyloidea</taxon>
        <taxon>Trichostrongylidae</taxon>
        <taxon>Haemonchus</taxon>
    </lineage>
</organism>
<dbReference type="Proteomes" id="UP000268014">
    <property type="component" value="Unassembled WGS sequence"/>
</dbReference>
<protein>
    <submittedName>
        <fullName evidence="1 3">Uncharacterized protein</fullName>
    </submittedName>
</protein>
<dbReference type="WBParaSite" id="HPLM_0001816401-mRNA-1">
    <property type="protein sequence ID" value="HPLM_0001816401-mRNA-1"/>
    <property type="gene ID" value="HPLM_0001816401"/>
</dbReference>
<name>A0A0N4X1G9_HAEPC</name>
<dbReference type="EMBL" id="UZAF01020375">
    <property type="protein sequence ID" value="VDO69316.1"/>
    <property type="molecule type" value="Genomic_DNA"/>
</dbReference>
<dbReference type="AlphaFoldDB" id="A0A0N4X1G9"/>
<evidence type="ECO:0000313" key="3">
    <source>
        <dbReference type="WBParaSite" id="HPLM_0001816401-mRNA-1"/>
    </source>
</evidence>
<accession>A0A0N4X1G9</accession>
<sequence length="102" mass="11504">MSWDSMFSGGDTNERLKIAILKYQAVLCTKNLYSRPNPVPSSPWYSTATAATPLDFLLDGTSGLYFQFTNTLRWNAVGWFIKKRGLHEDFFLRKSGCAISNA</sequence>